<evidence type="ECO:0000313" key="3">
    <source>
        <dbReference type="Proteomes" id="UP000315925"/>
    </source>
</evidence>
<sequence>MIFSQQNPSIENNSGTNAFCESSENRNYFAVYDIGSNTIKFLTARKKDEKTIDFLLHLSYTTRLADKLFFTGELSQDAIHRTLEILRQLRMRADNLKVGSRIAAATSAVRDSKNRKKFLKEAEEVLGHKILLLSGEDEAKTIYRGVSSDPSLQGKDNLLTVLDVGGGSSEWICGKGKKPERFLSLPLGAIRIKDRFITEYPIGTKTVAQMLLCLEKQLKEQLKDFKNYSQKIIGTGGTVAAMANMFQESPKEDFLKTHLYVLETDAIQKKIEELSRYDLTKLATVPGLPQNRIEIIIPGMAVVFSTLSVLGANSITSSIRGLRYGLLDLLMNESSKL</sequence>
<dbReference type="EC" id="3.6.1.11" evidence="2"/>
<dbReference type="InterPro" id="IPR043129">
    <property type="entry name" value="ATPase_NBD"/>
</dbReference>
<dbReference type="AlphaFoldDB" id="A0A516TJH3"/>
<dbReference type="EMBL" id="CP037899">
    <property type="protein sequence ID" value="QDQ41397.1"/>
    <property type="molecule type" value="Genomic_DNA"/>
</dbReference>
<accession>A0A516TJH3</accession>
<keyword evidence="2" id="KW-0378">Hydrolase</keyword>
<evidence type="ECO:0000313" key="2">
    <source>
        <dbReference type="EMBL" id="QDQ41397.1"/>
    </source>
</evidence>
<dbReference type="EC" id="3.6.1.40" evidence="2"/>
<name>A0A516TJH3_9BACT</name>
<organism evidence="2 3">
    <name type="scientific">Methylacidiphilum kamchatkense Kam1</name>
    <dbReference type="NCBI Taxonomy" id="1202785"/>
    <lineage>
        <taxon>Bacteria</taxon>
        <taxon>Pseudomonadati</taxon>
        <taxon>Verrucomicrobiota</taxon>
        <taxon>Methylacidiphilae</taxon>
        <taxon>Methylacidiphilales</taxon>
        <taxon>Methylacidiphilaceae</taxon>
        <taxon>Methylacidiphilum (ex Ratnadevi et al. 2023)</taxon>
    </lineage>
</organism>
<dbReference type="GO" id="GO:0008894">
    <property type="term" value="F:guanosine-5'-triphosphate,3'-diphosphate diphosphatase activity"/>
    <property type="evidence" value="ECO:0007669"/>
    <property type="project" value="UniProtKB-EC"/>
</dbReference>
<gene>
    <name evidence="2" type="ORF">kam1_138</name>
</gene>
<dbReference type="PANTHER" id="PTHR30005:SF0">
    <property type="entry name" value="RETROGRADE REGULATION PROTEIN 2"/>
    <property type="match status" value="1"/>
</dbReference>
<dbReference type="InterPro" id="IPR003695">
    <property type="entry name" value="Ppx_GppA_N"/>
</dbReference>
<dbReference type="Gene3D" id="3.30.420.150">
    <property type="entry name" value="Exopolyphosphatase. Domain 2"/>
    <property type="match status" value="1"/>
</dbReference>
<dbReference type="Pfam" id="PF02541">
    <property type="entry name" value="Ppx-GppA"/>
    <property type="match status" value="1"/>
</dbReference>
<proteinExistence type="predicted"/>
<dbReference type="CDD" id="cd24054">
    <property type="entry name" value="ASKHA_NBD_AaPPX-GppA_MtPPX2-like"/>
    <property type="match status" value="1"/>
</dbReference>
<dbReference type="Proteomes" id="UP000315925">
    <property type="component" value="Chromosome"/>
</dbReference>
<dbReference type="GO" id="GO:0004309">
    <property type="term" value="F:exopolyphosphatase activity"/>
    <property type="evidence" value="ECO:0007669"/>
    <property type="project" value="UniProtKB-EC"/>
</dbReference>
<feature type="domain" description="Ppx/GppA phosphatase N-terminal" evidence="1">
    <location>
        <begin position="46"/>
        <end position="330"/>
    </location>
</feature>
<dbReference type="KEGG" id="mkc:kam1_138"/>
<evidence type="ECO:0000259" key="1">
    <source>
        <dbReference type="Pfam" id="PF02541"/>
    </source>
</evidence>
<dbReference type="PANTHER" id="PTHR30005">
    <property type="entry name" value="EXOPOLYPHOSPHATASE"/>
    <property type="match status" value="1"/>
</dbReference>
<dbReference type="RefSeq" id="WP_143958152.1">
    <property type="nucleotide sequence ID" value="NZ_CP037899.1"/>
</dbReference>
<dbReference type="InterPro" id="IPR050273">
    <property type="entry name" value="GppA/Ppx_hydrolase"/>
</dbReference>
<protein>
    <submittedName>
        <fullName evidence="2">Ppx/GppA phosphatase</fullName>
        <ecNumber evidence="2">3.6.1.11</ecNumber>
        <ecNumber evidence="2">3.6.1.40</ecNumber>
    </submittedName>
</protein>
<dbReference type="SUPFAM" id="SSF53067">
    <property type="entry name" value="Actin-like ATPase domain"/>
    <property type="match status" value="2"/>
</dbReference>
<reference evidence="3" key="1">
    <citation type="submission" date="2019-03" db="EMBL/GenBank/DDBJ databases">
        <title>Complete genome of Methylacidiphilum kamchatkense Kam1.</title>
        <authorList>
            <person name="Kruse T."/>
            <person name="Murarilal Ratnadevi C."/>
            <person name="Erikstad H.-A."/>
            <person name="Birkeland N.-K."/>
        </authorList>
    </citation>
    <scope>NUCLEOTIDE SEQUENCE [LARGE SCALE GENOMIC DNA]</scope>
    <source>
        <strain evidence="3">kam1</strain>
    </source>
</reference>
<dbReference type="Gene3D" id="3.30.420.40">
    <property type="match status" value="1"/>
</dbReference>